<reference evidence="2 3" key="1">
    <citation type="submission" date="2019-03" db="EMBL/GenBank/DDBJ databases">
        <title>Draft genome sequences of novel Actinobacteria.</title>
        <authorList>
            <person name="Sahin N."/>
            <person name="Ay H."/>
            <person name="Saygin H."/>
        </authorList>
    </citation>
    <scope>NUCLEOTIDE SEQUENCE [LARGE SCALE GENOMIC DNA]</scope>
    <source>
        <strain evidence="2 3">DSM 45941</strain>
    </source>
</reference>
<name>A0A4R4ZRZ8_9ACTN</name>
<keyword evidence="3" id="KW-1185">Reference proteome</keyword>
<sequence>MRIRARWALGAVTAIGLGAVVSGPLPGGTARAQETDAALTYTCRFPSGTSQQVGVRVRGTFPAAGTAGEPVRPGRVTASVTVPKAALPEVTALGGASVVGTVKLGVTVTQNAKPARTSWPGLTTAATPVSEDADLVLDASGDVPPVTPAGTGDLTFTAGDLALEIGPPDAKGHASAKPLAVACAPAGDRAPALATVRVSAGGTRAPEAARAPKTAPGETPPECGTMPAPTDDWLPGCVYLSGFSNVKKLHGAAQLNDPEFAEPALTNVLYMITDTGASVRQRFVTPLRSRSTFLTFDLMPTTATMEMTQRPVGPGKDYGTFEAVSDMQTGIQSVTAHMRMSIRLFDVRVDGTPLDVGPRCRTATDADITLKGTMTSILEGGTLEGTFAIPAFRGCGAGEDLDPLFSGTVAGAGNLLRVSLGSTCIPFAEISCPPVLPKPRHSAAPQA</sequence>
<dbReference type="Proteomes" id="UP000295578">
    <property type="component" value="Unassembled WGS sequence"/>
</dbReference>
<evidence type="ECO:0000313" key="2">
    <source>
        <dbReference type="EMBL" id="TDD61818.1"/>
    </source>
</evidence>
<proteinExistence type="predicted"/>
<dbReference type="AlphaFoldDB" id="A0A4R4ZRZ8"/>
<gene>
    <name evidence="2" type="ORF">E1293_44655</name>
</gene>
<dbReference type="OrthoDB" id="3821392at2"/>
<dbReference type="RefSeq" id="WP_132205866.1">
    <property type="nucleotide sequence ID" value="NZ_SMKY01000465.1"/>
</dbReference>
<organism evidence="2 3">
    <name type="scientific">Actinomadura darangshiensis</name>
    <dbReference type="NCBI Taxonomy" id="705336"/>
    <lineage>
        <taxon>Bacteria</taxon>
        <taxon>Bacillati</taxon>
        <taxon>Actinomycetota</taxon>
        <taxon>Actinomycetes</taxon>
        <taxon>Streptosporangiales</taxon>
        <taxon>Thermomonosporaceae</taxon>
        <taxon>Actinomadura</taxon>
    </lineage>
</organism>
<dbReference type="EMBL" id="SMKY01000465">
    <property type="protein sequence ID" value="TDD61818.1"/>
    <property type="molecule type" value="Genomic_DNA"/>
</dbReference>
<protein>
    <recommendedName>
        <fullName evidence="1">DUF6801 domain-containing protein</fullName>
    </recommendedName>
</protein>
<dbReference type="InterPro" id="IPR046542">
    <property type="entry name" value="DUF6801"/>
</dbReference>
<comment type="caution">
    <text evidence="2">The sequence shown here is derived from an EMBL/GenBank/DDBJ whole genome shotgun (WGS) entry which is preliminary data.</text>
</comment>
<evidence type="ECO:0000313" key="3">
    <source>
        <dbReference type="Proteomes" id="UP000295578"/>
    </source>
</evidence>
<evidence type="ECO:0000259" key="1">
    <source>
        <dbReference type="Pfam" id="PF20611"/>
    </source>
</evidence>
<feature type="domain" description="DUF6801" evidence="1">
    <location>
        <begin position="40"/>
        <end position="185"/>
    </location>
</feature>
<accession>A0A4R4ZRZ8</accession>
<dbReference type="Pfam" id="PF20611">
    <property type="entry name" value="DUF6801"/>
    <property type="match status" value="1"/>
</dbReference>